<evidence type="ECO:0000313" key="2">
    <source>
        <dbReference type="Proteomes" id="UP000233556"/>
    </source>
</evidence>
<sequence>MNLKMVFFPSSYLAKRFREGVGVDGEGGRRRKVVDLICLGTHSRWLGLRPEEEMSSGEQEGTVSWAVEESGRNTAGLRVAQSEDNLSPFHVNVYVVDLILDKLSWNRS</sequence>
<keyword evidence="2" id="KW-1185">Reference proteome</keyword>
<dbReference type="EMBL" id="KZ506171">
    <property type="protein sequence ID" value="PKU41044.1"/>
    <property type="molecule type" value="Genomic_DNA"/>
</dbReference>
<dbReference type="AlphaFoldDB" id="A0A2I0U4N8"/>
<reference evidence="2" key="1">
    <citation type="submission" date="2017-11" db="EMBL/GenBank/DDBJ databases">
        <authorList>
            <person name="Lima N.C."/>
            <person name="Parody-Merino A.M."/>
            <person name="Battley P.F."/>
            <person name="Fidler A.E."/>
            <person name="Prosdocimi F."/>
        </authorList>
    </citation>
    <scope>NUCLEOTIDE SEQUENCE [LARGE SCALE GENOMIC DNA]</scope>
</reference>
<name>A0A2I0U4N8_LIMLA</name>
<accession>A0A2I0U4N8</accession>
<protein>
    <submittedName>
        <fullName evidence="1">Uncharacterized protein</fullName>
    </submittedName>
</protein>
<reference evidence="2" key="2">
    <citation type="submission" date="2017-12" db="EMBL/GenBank/DDBJ databases">
        <title>Genome sequence of the Bar-tailed Godwit (Limosa lapponica baueri).</title>
        <authorList>
            <person name="Lima N.C.B."/>
            <person name="Parody-Merino A.M."/>
            <person name="Battley P.F."/>
            <person name="Fidler A.E."/>
            <person name="Prosdocimi F."/>
        </authorList>
    </citation>
    <scope>NUCLEOTIDE SEQUENCE [LARGE SCALE GENOMIC DNA]</scope>
</reference>
<gene>
    <name evidence="1" type="ORF">llap_8649</name>
</gene>
<evidence type="ECO:0000313" key="1">
    <source>
        <dbReference type="EMBL" id="PKU41044.1"/>
    </source>
</evidence>
<organism evidence="1 2">
    <name type="scientific">Limosa lapponica baueri</name>
    <dbReference type="NCBI Taxonomy" id="1758121"/>
    <lineage>
        <taxon>Eukaryota</taxon>
        <taxon>Metazoa</taxon>
        <taxon>Chordata</taxon>
        <taxon>Craniata</taxon>
        <taxon>Vertebrata</taxon>
        <taxon>Euteleostomi</taxon>
        <taxon>Archelosauria</taxon>
        <taxon>Archosauria</taxon>
        <taxon>Dinosauria</taxon>
        <taxon>Saurischia</taxon>
        <taxon>Theropoda</taxon>
        <taxon>Coelurosauria</taxon>
        <taxon>Aves</taxon>
        <taxon>Neognathae</taxon>
        <taxon>Neoaves</taxon>
        <taxon>Charadriiformes</taxon>
        <taxon>Scolopacidae</taxon>
        <taxon>Limosa</taxon>
    </lineage>
</organism>
<proteinExistence type="predicted"/>
<dbReference type="Proteomes" id="UP000233556">
    <property type="component" value="Unassembled WGS sequence"/>
</dbReference>